<keyword evidence="5" id="KW-1185">Reference proteome</keyword>
<organism evidence="4 5">
    <name type="scientific">Lupinus luteus</name>
    <name type="common">European yellow lupine</name>
    <dbReference type="NCBI Taxonomy" id="3873"/>
    <lineage>
        <taxon>Eukaryota</taxon>
        <taxon>Viridiplantae</taxon>
        <taxon>Streptophyta</taxon>
        <taxon>Embryophyta</taxon>
        <taxon>Tracheophyta</taxon>
        <taxon>Spermatophyta</taxon>
        <taxon>Magnoliopsida</taxon>
        <taxon>eudicotyledons</taxon>
        <taxon>Gunneridae</taxon>
        <taxon>Pentapetalae</taxon>
        <taxon>rosids</taxon>
        <taxon>fabids</taxon>
        <taxon>Fabales</taxon>
        <taxon>Fabaceae</taxon>
        <taxon>Papilionoideae</taxon>
        <taxon>50 kb inversion clade</taxon>
        <taxon>genistoids sensu lato</taxon>
        <taxon>core genistoids</taxon>
        <taxon>Genisteae</taxon>
        <taxon>Lupinus</taxon>
    </lineage>
</organism>
<evidence type="ECO:0000256" key="1">
    <source>
        <dbReference type="SAM" id="Coils"/>
    </source>
</evidence>
<feature type="coiled-coil region" evidence="1">
    <location>
        <begin position="821"/>
        <end position="855"/>
    </location>
</feature>
<name>A0AAV1Y0J1_LUPLU</name>
<feature type="coiled-coil region" evidence="1">
    <location>
        <begin position="1591"/>
        <end position="1728"/>
    </location>
</feature>
<protein>
    <recommendedName>
        <fullName evidence="3">C2 NT-type domain-containing protein</fullName>
    </recommendedName>
</protein>
<dbReference type="PANTHER" id="PTHR34452">
    <property type="entry name" value="MYOSIN HEAVY CHAIN-RELATED PROTEIN"/>
    <property type="match status" value="1"/>
</dbReference>
<feature type="domain" description="C2 NT-type" evidence="3">
    <location>
        <begin position="6"/>
        <end position="141"/>
    </location>
</feature>
<reference evidence="4 5" key="1">
    <citation type="submission" date="2024-03" db="EMBL/GenBank/DDBJ databases">
        <authorList>
            <person name="Martinez-Hernandez J."/>
        </authorList>
    </citation>
    <scope>NUCLEOTIDE SEQUENCE [LARGE SCALE GENOMIC DNA]</scope>
</reference>
<accession>A0AAV1Y0J1</accession>
<dbReference type="Pfam" id="PF10358">
    <property type="entry name" value="NT-C2"/>
    <property type="match status" value="1"/>
</dbReference>
<dbReference type="InterPro" id="IPR019448">
    <property type="entry name" value="NT-C2"/>
</dbReference>
<evidence type="ECO:0000313" key="5">
    <source>
        <dbReference type="Proteomes" id="UP001497480"/>
    </source>
</evidence>
<dbReference type="Proteomes" id="UP001497480">
    <property type="component" value="Unassembled WGS sequence"/>
</dbReference>
<keyword evidence="1" id="KW-0175">Coiled coil</keyword>
<evidence type="ECO:0000256" key="2">
    <source>
        <dbReference type="SAM" id="MobiDB-lite"/>
    </source>
</evidence>
<feature type="compositionally biased region" description="Polar residues" evidence="2">
    <location>
        <begin position="180"/>
        <end position="192"/>
    </location>
</feature>
<evidence type="ECO:0000259" key="3">
    <source>
        <dbReference type="PROSITE" id="PS51840"/>
    </source>
</evidence>
<feature type="region of interest" description="Disordered" evidence="2">
    <location>
        <begin position="257"/>
        <end position="283"/>
    </location>
</feature>
<dbReference type="PANTHER" id="PTHR34452:SF1">
    <property type="entry name" value="SPORULATION-SPECIFIC PROTEIN"/>
    <property type="match status" value="1"/>
</dbReference>
<gene>
    <name evidence="4" type="ORF">LLUT_LOCUS28447</name>
</gene>
<dbReference type="EMBL" id="CAXHTB010000020">
    <property type="protein sequence ID" value="CAL0327387.1"/>
    <property type="molecule type" value="Genomic_DNA"/>
</dbReference>
<feature type="coiled-coil region" evidence="1">
    <location>
        <begin position="1225"/>
        <end position="1433"/>
    </location>
</feature>
<sequence>MSRVTKWKVEKTKVKVVFRLQFHATHIPQSGWDKLFISFIPVDTGKATAKTTKANVRNGTCKWSDPIYETTRLLQDIKTRQYEEKLYKLVVGMGSSRSNILGEANINLADFVDALKPTAVTFPLNGSEAGTTLHVTVQLLTSKTGFREFEQQRELREKGLQTSSDQGTHDESADSKESSPDQNANSHINKVNSRMKLKRETRDLPFATSLGESGVNEEYTDSAAGFDGSSSTSGSIYTEKHDISSIHEVESLKRSMSGDLGVSLSQSPQPEKGDAPGNQFPSRGSDWVHGWSIDYSAANNSAAALEDNRSRIDKGNLEAVESSILDLKLEVSSLQNHADEIGVDTHKIFEQLGAEIMSGEELAKEITVLKSECSKFKDEFEQLKCSKLSLAYTREPTETDQDKLFQKLQPKWLKGLLLMEDKLKDIKKLSMGFPERDFRFLNLELESLVGIVQDLKQESGGPISGTNVASGIEIKKMDFHIGEQILTDIGSDAALFQPEGMADYLSIPSLVPHEFDLVDPALALKGKVFELLRELDESKTERESLVRKMDQMECYYEALIQELEQSQRQMMVELQNLRNEHSTCLYTISAGKTEMERMHQTMNEQAMKFSEDKCILESLSSEFEKRAISAEAALKRARLNYSIAVGQLQKDLEVLSCQILSMHETNENLLKQTFSDSSLPNGDGFPKPAKYPKPSESHTSNQLPYQNQCTSLHRQHLGEDILLSDLKQSLQLQEGLYKQVEEEVCQMYFVNIYSDVFSKALQETLLEASLDIQLMKEEMFRLTQQLELTNQSNESLVLRLQGAMNDILSLNEYKDICTAKSNEVAHQNQILEARLKDLVNENNLFTQKINELEVVLIEYRGCEGKYIACSEENSGLKSLLEKESVENGHLHDEISILQEELKVFRTKFEELAPLKDNLQSKVSLLSTRLQKLLASYGDSCSELSVCSRSACLDSECDDIEGLLLHLEELHKSSFDKIFLLTDEKKVLVNEKHMAQVSFHTVESDVVVMKQKFEHDLQGVLSNVSMSGSLLQKLQSDFEVIVDRINAGFEGEEIYYQHHKECLSGFDHLEAELQQLNSRNQELAHEIIKLDTLRSDLETCNLTVAAITEEKKVLELSLQDKTEESAKISSELNVLKESLNSMHTELHAERTVREKLEKTVTDLTTELNEKQCQLQDYDMNRHEVLSRNQEHAEEITKVDTLSNDLEICKLNLVAITEENKALEFSLEGKTEEYAKISSELNFLKESFHSLNNELHDERNVREELEKTITNLITELNEKQCQLQDSDISRQELNSRNQDLAQEVIKLDTLFSELEKCKLILEEITGEKKGLEMSLQEKTEESAKISSELNFFKENMLTLHNELNAERTFREKLEKAVSDLTTELSEKQYQLQDCDMDRQEQVNLKQLVTDLEFEKSRMSELLQKSEERLEHALKEFSSIGCLETLFSELLEFSVATDVLMTSTRAQYEGHVEELVERLNSTCVQLNVLHNKSLDVESELDDCLCRESTYIAENTRLLTSLDSLKSDLEASTSQCRALSDQNSAIIADLNEHKSRTESASNVHTREGQCVLEVKRLEHLLASCSRDGEELFMAKEEAELKCIVLQVKLDELEVAITSRKQSDDELLRLKNQCNDLTKRLAEHALKTQEFKNLSIHLKEQKDKAEAECLNARDRRGHEGPPVALQESLRVAFVKEQYETKLQELKQQLALSKKHSEEMLWKLQAAIEETENRNKSDAAQLKINEELGMKILEIEGELQAVISEKRNLSNAYDLIKAEKECSVITLECCKQEKQELETSLLKCNEEKSKIEVELTLAKELNESLRSHANVLNKGNDTFSSSLYPTEKSSHSACSQEPESANLLTNVQYEDPLASGVINECQTLGAEEDLQQKEKKYMASTESLKSSIDHLNKELERMKNENLLPQVDEYSQEPHFPGLQRDFLQLHGANQELGNIFPVFNEISVSGNALERVLALEVELAEALQAKKKSSLQFQSSFLKQHSDEEAVFRSFRDINELIKDMLELKARHCAVETELKEMHDRYSQLSLQFAEVEGERQKLHMTLKNSRASSKQASNS</sequence>
<evidence type="ECO:0000313" key="4">
    <source>
        <dbReference type="EMBL" id="CAL0327387.1"/>
    </source>
</evidence>
<feature type="region of interest" description="Disordered" evidence="2">
    <location>
        <begin position="153"/>
        <end position="200"/>
    </location>
</feature>
<feature type="region of interest" description="Disordered" evidence="2">
    <location>
        <begin position="673"/>
        <end position="703"/>
    </location>
</feature>
<feature type="coiled-coil region" evidence="1">
    <location>
        <begin position="1152"/>
        <end position="1179"/>
    </location>
</feature>
<feature type="coiled-coil region" evidence="1">
    <location>
        <begin position="723"/>
        <end position="778"/>
    </location>
</feature>
<proteinExistence type="predicted"/>
<feature type="compositionally biased region" description="Basic and acidic residues" evidence="2">
    <location>
        <begin position="167"/>
        <end position="179"/>
    </location>
</feature>
<feature type="coiled-coil region" evidence="1">
    <location>
        <begin position="1781"/>
        <end position="1808"/>
    </location>
</feature>
<comment type="caution">
    <text evidence="4">The sequence shown here is derived from an EMBL/GenBank/DDBJ whole genome shotgun (WGS) entry which is preliminary data.</text>
</comment>
<dbReference type="PROSITE" id="PS51840">
    <property type="entry name" value="C2_NT"/>
    <property type="match status" value="1"/>
</dbReference>
<feature type="coiled-coil region" evidence="1">
    <location>
        <begin position="1065"/>
        <end position="1123"/>
    </location>
</feature>
<feature type="coiled-coil region" evidence="1">
    <location>
        <begin position="528"/>
        <end position="580"/>
    </location>
</feature>